<keyword evidence="10" id="KW-1185">Reference proteome</keyword>
<dbReference type="PANTHER" id="PTHR12172">
    <property type="entry name" value="CELL CYCLE CHECKPOINT PROTEIN RAD17"/>
    <property type="match status" value="1"/>
</dbReference>
<feature type="compositionally biased region" description="Polar residues" evidence="8">
    <location>
        <begin position="442"/>
        <end position="452"/>
    </location>
</feature>
<evidence type="ECO:0000256" key="7">
    <source>
        <dbReference type="ARBA" id="ARBA00023306"/>
    </source>
</evidence>
<evidence type="ECO:0000313" key="10">
    <source>
        <dbReference type="Proteomes" id="UP001177003"/>
    </source>
</evidence>
<feature type="compositionally biased region" description="Acidic residues" evidence="8">
    <location>
        <begin position="135"/>
        <end position="147"/>
    </location>
</feature>
<keyword evidence="3" id="KW-0547">Nucleotide-binding</keyword>
<feature type="region of interest" description="Disordered" evidence="8">
    <location>
        <begin position="230"/>
        <end position="255"/>
    </location>
</feature>
<dbReference type="GO" id="GO:0005634">
    <property type="term" value="C:nucleus"/>
    <property type="evidence" value="ECO:0007669"/>
    <property type="project" value="UniProtKB-SubCell"/>
</dbReference>
<keyword evidence="4" id="KW-0227">DNA damage</keyword>
<evidence type="ECO:0000256" key="6">
    <source>
        <dbReference type="ARBA" id="ARBA00023242"/>
    </source>
</evidence>
<dbReference type="GO" id="GO:0006281">
    <property type="term" value="P:DNA repair"/>
    <property type="evidence" value="ECO:0007669"/>
    <property type="project" value="InterPro"/>
</dbReference>
<evidence type="ECO:0000256" key="3">
    <source>
        <dbReference type="ARBA" id="ARBA00022741"/>
    </source>
</evidence>
<comment type="similarity">
    <text evidence="2">Belongs to the rad17/RAD24 family.</text>
</comment>
<evidence type="ECO:0000256" key="4">
    <source>
        <dbReference type="ARBA" id="ARBA00022763"/>
    </source>
</evidence>
<evidence type="ECO:0000256" key="8">
    <source>
        <dbReference type="SAM" id="MobiDB-lite"/>
    </source>
</evidence>
<feature type="region of interest" description="Disordered" evidence="8">
    <location>
        <begin position="423"/>
        <end position="479"/>
    </location>
</feature>
<evidence type="ECO:0000256" key="5">
    <source>
        <dbReference type="ARBA" id="ARBA00022840"/>
    </source>
</evidence>
<feature type="region of interest" description="Disordered" evidence="8">
    <location>
        <begin position="206"/>
        <end position="225"/>
    </location>
</feature>
<dbReference type="InterPro" id="IPR004582">
    <property type="entry name" value="Checkpoint_prot_Rad17_Rad24"/>
</dbReference>
<name>A0AA35Z5Y2_LACSI</name>
<gene>
    <name evidence="9" type="ORF">LSALG_LOCUS25950</name>
</gene>
<feature type="compositionally biased region" description="Acidic residues" evidence="8">
    <location>
        <begin position="342"/>
        <end position="360"/>
    </location>
</feature>
<keyword evidence="6" id="KW-0539">Nucleus</keyword>
<evidence type="ECO:0000256" key="2">
    <source>
        <dbReference type="ARBA" id="ARBA00006168"/>
    </source>
</evidence>
<feature type="compositionally biased region" description="Basic residues" evidence="8">
    <location>
        <begin position="453"/>
        <end position="469"/>
    </location>
</feature>
<organism evidence="9 10">
    <name type="scientific">Lactuca saligna</name>
    <name type="common">Willowleaf lettuce</name>
    <dbReference type="NCBI Taxonomy" id="75948"/>
    <lineage>
        <taxon>Eukaryota</taxon>
        <taxon>Viridiplantae</taxon>
        <taxon>Streptophyta</taxon>
        <taxon>Embryophyta</taxon>
        <taxon>Tracheophyta</taxon>
        <taxon>Spermatophyta</taxon>
        <taxon>Magnoliopsida</taxon>
        <taxon>eudicotyledons</taxon>
        <taxon>Gunneridae</taxon>
        <taxon>Pentapetalae</taxon>
        <taxon>asterids</taxon>
        <taxon>campanulids</taxon>
        <taxon>Asterales</taxon>
        <taxon>Asteraceae</taxon>
        <taxon>Cichorioideae</taxon>
        <taxon>Cichorieae</taxon>
        <taxon>Lactucinae</taxon>
        <taxon>Lactuca</taxon>
    </lineage>
</organism>
<comment type="subcellular location">
    <subcellularLocation>
        <location evidence="1">Nucleus</location>
    </subcellularLocation>
</comment>
<keyword evidence="7" id="KW-0131">Cell cycle</keyword>
<dbReference type="Proteomes" id="UP001177003">
    <property type="component" value="Chromosome 5"/>
</dbReference>
<dbReference type="EMBL" id="OX465081">
    <property type="protein sequence ID" value="CAI9286535.1"/>
    <property type="molecule type" value="Genomic_DNA"/>
</dbReference>
<dbReference type="GO" id="GO:0005524">
    <property type="term" value="F:ATP binding"/>
    <property type="evidence" value="ECO:0007669"/>
    <property type="project" value="UniProtKB-KW"/>
</dbReference>
<dbReference type="SUPFAM" id="SSF52540">
    <property type="entry name" value="P-loop containing nucleoside triphosphate hydrolases"/>
    <property type="match status" value="1"/>
</dbReference>
<accession>A0AA35Z5Y2</accession>
<protein>
    <recommendedName>
        <fullName evidence="11">AAA+ ATPase domain-containing protein</fullName>
    </recommendedName>
</protein>
<proteinExistence type="inferred from homology"/>
<dbReference type="GO" id="GO:0003689">
    <property type="term" value="F:DNA clamp loader activity"/>
    <property type="evidence" value="ECO:0007669"/>
    <property type="project" value="TreeGrafter"/>
</dbReference>
<keyword evidence="5" id="KW-0067">ATP-binding</keyword>
<feature type="compositionally biased region" description="Basic and acidic residues" evidence="8">
    <location>
        <begin position="427"/>
        <end position="439"/>
    </location>
</feature>
<dbReference type="GO" id="GO:0003682">
    <property type="term" value="F:chromatin binding"/>
    <property type="evidence" value="ECO:0007669"/>
    <property type="project" value="TreeGrafter"/>
</dbReference>
<sequence length="1458" mass="163659">MEISSNSETKLPVRRRLIQSTLVPHKSQDNVVSVNEDLEPYVDLEDDEEEYCGSRIQVKKNDKRKPKVVSQTRVSTKLAVNGNELVGKNTDEEDSPATVKCDFLLKVSEKRRQLRQQKEQLPITSPDKNEQKEDLEPDVDHEDDDEYCGSQSQGKKNKKRKPKAVSQSRASRKLAVNGNEIGGKNTEEEDSPATVKGDFFLKVSERRHQQKQKKEQLPIHTPEKIELNCSPSDVITSRASSTPKKQMNSTPPRNVVNGALAEDLSQKILTSLPKPLPDLQLEAKMTAEPAVNGNEIGGKNTEEEDSPATVKCDFFLKVSEKRQLRHQKEQLPINLSDKNEQNEDLEPDVDHEDDDDDDEYCGSQSQGKKNKKRKPKAVSQSQASRKLAVNGNEVGGKNTGEENSPATVQGDFFLKVSERCHQRRQKKEQLPTHTPEKAELNCSPSDVITNSKSPRKLRRRASSTPKKKMNSTPSRNAVNGALDEDLSEKVLTSPLKPLPDLRLEAKMTAEENSRIFAGKQIHPFFSSWKTGKKNTESTGLEIKWCHVEGKESSNDFSTFHIFEKTQGEETFSVDWRNWTFSEGVSMRTSQEAEDACLQLINEGSVSCLQFDNFLDAPPLEISSCQNKGYSSQFPIQLEEISSIPPNYHDCNSQPENSLWTTKYQPEKAIEICGNIESVKFLSEWLRLWYQKGSRISKCSTDNDNWIMQGVDLNYSPTDSDSESTDEETSLKNVLLVTGPVGSGKSAAIYACAKEQGFQVIEVNTSDWRNGALVKQKFGEAVESHWLKCSAPNHENPDNKNQLKSSDDVIELIPLSDDEDSKDVKPIDKENKISSSQNGIKTLILFEDIDATLYEDRGFISTIQQLAETAKRPMILTSNSDDPDLPNNLDRIEVSFRIPSSDDLLSLAKMVCTAEKAEINPSLLERFIDYCQGDIRKTIMLLQFWCQGQTRKKVPDNEMHNTYAPLLFDTNASHHVLPQLIPSGHTSKLSEIIEKEITKSSLLAEKYDNTMMEIIEEEDENIEAKKDEMLRRHCSDQDENKFSAHCFPSCSSSPVAFTKRSLQKKHDPGMSDSGDCLLDVPEDVIEEVAVEKRIRRKYNSVMLSDSEDECFDVSCVPESTFVPETELGNGMCSDGGIEDGAMSMDITSRTVAMEFHNSCEEDKAPSMAVATDSGLDSAPIHGEEMGDSHVEPMAGLLREYQMMDECSRIDFNKKLEPESELESVDIVQETWRKLRNCEHELRQYVSNEEKDSLEALQISHGITNLISEADLLLSDCQLLTCDYLKPSMVSPEKSHSSSWHEDQLQMGSTTGQHGFCLYAKKGSNGQLDLSREMLAASNNAVSLGKLINQNNLNNKIHNSGVSLKSILESPICNTVQSIVPLKSQLSLKGYVFHEYLSTLSQISRSESLRFSEAINSSNQRRKRVARNYLSNGGLSLSSEDISLLEQYSCCQKQSSETKF</sequence>
<dbReference type="Gene3D" id="1.10.8.60">
    <property type="match status" value="1"/>
</dbReference>
<feature type="region of interest" description="Disordered" evidence="8">
    <location>
        <begin position="114"/>
        <end position="195"/>
    </location>
</feature>
<dbReference type="PANTHER" id="PTHR12172:SF1">
    <property type="entry name" value="P-LOOP CONTAINING NUCLEOSIDE TRIPHOSPHATE HYDROLASES SUPERFAMILY PROTEIN"/>
    <property type="match status" value="1"/>
</dbReference>
<reference evidence="9" key="1">
    <citation type="submission" date="2023-04" db="EMBL/GenBank/DDBJ databases">
        <authorList>
            <person name="Vijverberg K."/>
            <person name="Xiong W."/>
            <person name="Schranz E."/>
        </authorList>
    </citation>
    <scope>NUCLEOTIDE SEQUENCE</scope>
</reference>
<evidence type="ECO:0000256" key="1">
    <source>
        <dbReference type="ARBA" id="ARBA00004123"/>
    </source>
</evidence>
<evidence type="ECO:0008006" key="11">
    <source>
        <dbReference type="Google" id="ProtNLM"/>
    </source>
</evidence>
<dbReference type="Gene3D" id="3.40.50.300">
    <property type="entry name" value="P-loop containing nucleotide triphosphate hydrolases"/>
    <property type="match status" value="1"/>
</dbReference>
<feature type="compositionally biased region" description="Polar residues" evidence="8">
    <location>
        <begin position="230"/>
        <end position="252"/>
    </location>
</feature>
<feature type="region of interest" description="Disordered" evidence="8">
    <location>
        <begin position="323"/>
        <end position="410"/>
    </location>
</feature>
<dbReference type="GO" id="GO:0033314">
    <property type="term" value="P:mitotic DNA replication checkpoint signaling"/>
    <property type="evidence" value="ECO:0007669"/>
    <property type="project" value="TreeGrafter"/>
</dbReference>
<dbReference type="GO" id="GO:0000077">
    <property type="term" value="P:DNA damage checkpoint signaling"/>
    <property type="evidence" value="ECO:0007669"/>
    <property type="project" value="TreeGrafter"/>
</dbReference>
<feature type="region of interest" description="Disordered" evidence="8">
    <location>
        <begin position="284"/>
        <end position="309"/>
    </location>
</feature>
<evidence type="ECO:0000313" key="9">
    <source>
        <dbReference type="EMBL" id="CAI9286535.1"/>
    </source>
</evidence>
<dbReference type="InterPro" id="IPR027417">
    <property type="entry name" value="P-loop_NTPase"/>
</dbReference>